<sequence>MTSADPTCVIAIARSWLGTPCHDQASLRGAGCGCLDLAHGVWREVVGSEPFPIPPNSRDWDETGPSEVLAEGARRMMIEVFDPTV</sequence>
<reference evidence="1 2" key="1">
    <citation type="submission" date="2017-03" db="EMBL/GenBank/DDBJ databases">
        <authorList>
            <person name="Afonso C.L."/>
            <person name="Miller P.J."/>
            <person name="Scott M.A."/>
            <person name="Spackman E."/>
            <person name="Goraichik I."/>
            <person name="Dimitrov K.M."/>
            <person name="Suarez D.L."/>
            <person name="Swayne D.E."/>
        </authorList>
    </citation>
    <scope>NUCLEOTIDE SEQUENCE [LARGE SCALE GENOMIC DNA]</scope>
    <source>
        <strain evidence="1 2">CECT 7023</strain>
    </source>
</reference>
<name>A0A1Y5U120_9RHOB</name>
<evidence type="ECO:0000313" key="1">
    <source>
        <dbReference type="EMBL" id="SLN77667.1"/>
    </source>
</evidence>
<evidence type="ECO:0000313" key="2">
    <source>
        <dbReference type="Proteomes" id="UP000193900"/>
    </source>
</evidence>
<protein>
    <submittedName>
        <fullName evidence="1">Uncharacterized protein</fullName>
    </submittedName>
</protein>
<dbReference type="AlphaFoldDB" id="A0A1Y5U120"/>
<dbReference type="EMBL" id="FWFZ01000058">
    <property type="protein sequence ID" value="SLN77667.1"/>
    <property type="molecule type" value="Genomic_DNA"/>
</dbReference>
<keyword evidence="2" id="KW-1185">Reference proteome</keyword>
<accession>A0A1Y5U120</accession>
<organism evidence="1 2">
    <name type="scientific">Roseisalinus antarcticus</name>
    <dbReference type="NCBI Taxonomy" id="254357"/>
    <lineage>
        <taxon>Bacteria</taxon>
        <taxon>Pseudomonadati</taxon>
        <taxon>Pseudomonadota</taxon>
        <taxon>Alphaproteobacteria</taxon>
        <taxon>Rhodobacterales</taxon>
        <taxon>Roseobacteraceae</taxon>
        <taxon>Roseisalinus</taxon>
    </lineage>
</organism>
<proteinExistence type="predicted"/>
<gene>
    <name evidence="1" type="ORF">ROA7023_04471</name>
</gene>
<dbReference type="Proteomes" id="UP000193900">
    <property type="component" value="Unassembled WGS sequence"/>
</dbReference>